<evidence type="ECO:0000313" key="1">
    <source>
        <dbReference type="EMBL" id="GBM27534.1"/>
    </source>
</evidence>
<protein>
    <recommendedName>
        <fullName evidence="3">Transposase Tc1-like domain-containing protein</fullName>
    </recommendedName>
</protein>
<reference evidence="1 2" key="1">
    <citation type="journal article" date="2019" name="Sci. Rep.">
        <title>Orb-weaving spider Araneus ventricosus genome elucidates the spidroin gene catalogue.</title>
        <authorList>
            <person name="Kono N."/>
            <person name="Nakamura H."/>
            <person name="Ohtoshi R."/>
            <person name="Moran D.A.P."/>
            <person name="Shinohara A."/>
            <person name="Yoshida Y."/>
            <person name="Fujiwara M."/>
            <person name="Mori M."/>
            <person name="Tomita M."/>
            <person name="Arakawa K."/>
        </authorList>
    </citation>
    <scope>NUCLEOTIDE SEQUENCE [LARGE SCALE GENOMIC DNA]</scope>
</reference>
<gene>
    <name evidence="1" type="ORF">AVEN_257848_1</name>
</gene>
<dbReference type="EMBL" id="BGPR01000588">
    <property type="protein sequence ID" value="GBM27534.1"/>
    <property type="molecule type" value="Genomic_DNA"/>
</dbReference>
<dbReference type="AlphaFoldDB" id="A0A4Y2EI55"/>
<evidence type="ECO:0000313" key="2">
    <source>
        <dbReference type="Proteomes" id="UP000499080"/>
    </source>
</evidence>
<name>A0A4Y2EI55_ARAVE</name>
<comment type="caution">
    <text evidence="1">The sequence shown here is derived from an EMBL/GenBank/DDBJ whole genome shotgun (WGS) entry which is preliminary data.</text>
</comment>
<organism evidence="1 2">
    <name type="scientific">Araneus ventricosus</name>
    <name type="common">Orbweaver spider</name>
    <name type="synonym">Epeira ventricosa</name>
    <dbReference type="NCBI Taxonomy" id="182803"/>
    <lineage>
        <taxon>Eukaryota</taxon>
        <taxon>Metazoa</taxon>
        <taxon>Ecdysozoa</taxon>
        <taxon>Arthropoda</taxon>
        <taxon>Chelicerata</taxon>
        <taxon>Arachnida</taxon>
        <taxon>Araneae</taxon>
        <taxon>Araneomorphae</taxon>
        <taxon>Entelegynae</taxon>
        <taxon>Araneoidea</taxon>
        <taxon>Araneidae</taxon>
        <taxon>Araneus</taxon>
    </lineage>
</organism>
<dbReference type="OrthoDB" id="9996331at2759"/>
<sequence length="112" mass="12517">MLYQAAGFNLSSTTGTSVSRQTVYKRLQYVSLYARRPAVCISLTSGQKRARLQGSLKIVSELDNRGSILCSVTSSDFPYKVILGLQRSRKNVEHAFTQETSGKDMVPRLREL</sequence>
<dbReference type="Proteomes" id="UP000499080">
    <property type="component" value="Unassembled WGS sequence"/>
</dbReference>
<evidence type="ECO:0008006" key="3">
    <source>
        <dbReference type="Google" id="ProtNLM"/>
    </source>
</evidence>
<proteinExistence type="predicted"/>
<accession>A0A4Y2EI55</accession>
<keyword evidence="2" id="KW-1185">Reference proteome</keyword>